<dbReference type="RefSeq" id="XP_014665968.1">
    <property type="nucleotide sequence ID" value="XM_014810482.1"/>
</dbReference>
<reference evidence="3" key="1">
    <citation type="submission" date="2025-08" db="UniProtKB">
        <authorList>
            <consortium name="RefSeq"/>
        </authorList>
    </citation>
    <scope>IDENTIFICATION</scope>
</reference>
<feature type="compositionally biased region" description="Low complexity" evidence="1">
    <location>
        <begin position="37"/>
        <end position="57"/>
    </location>
</feature>
<feature type="region of interest" description="Disordered" evidence="1">
    <location>
        <begin position="73"/>
        <end position="191"/>
    </location>
</feature>
<feature type="region of interest" description="Disordered" evidence="1">
    <location>
        <begin position="24"/>
        <end position="59"/>
    </location>
</feature>
<organism evidence="2 3">
    <name type="scientific">Priapulus caudatus</name>
    <name type="common">Priapulid worm</name>
    <dbReference type="NCBI Taxonomy" id="37621"/>
    <lineage>
        <taxon>Eukaryota</taxon>
        <taxon>Metazoa</taxon>
        <taxon>Ecdysozoa</taxon>
        <taxon>Scalidophora</taxon>
        <taxon>Priapulida</taxon>
        <taxon>Priapulimorpha</taxon>
        <taxon>Priapulimorphida</taxon>
        <taxon>Priapulidae</taxon>
        <taxon>Priapulus</taxon>
    </lineage>
</organism>
<dbReference type="GeneID" id="106807957"/>
<keyword evidence="2" id="KW-1185">Reference proteome</keyword>
<evidence type="ECO:0000256" key="1">
    <source>
        <dbReference type="SAM" id="MobiDB-lite"/>
    </source>
</evidence>
<evidence type="ECO:0000313" key="3">
    <source>
        <dbReference type="RefSeq" id="XP_014665968.1"/>
    </source>
</evidence>
<name>A0ABM1E197_PRICU</name>
<protein>
    <submittedName>
        <fullName evidence="3">Arf-GAP domain and FG repeat-containing protein 1-like isoform X1</fullName>
    </submittedName>
</protein>
<evidence type="ECO:0000313" key="2">
    <source>
        <dbReference type="Proteomes" id="UP000695022"/>
    </source>
</evidence>
<feature type="compositionally biased region" description="Polar residues" evidence="1">
    <location>
        <begin position="128"/>
        <end position="160"/>
    </location>
</feature>
<proteinExistence type="predicted"/>
<feature type="compositionally biased region" description="Polar residues" evidence="1">
    <location>
        <begin position="24"/>
        <end position="33"/>
    </location>
</feature>
<feature type="compositionally biased region" description="Low complexity" evidence="1">
    <location>
        <begin position="161"/>
        <end position="190"/>
    </location>
</feature>
<feature type="compositionally biased region" description="Polar residues" evidence="1">
    <location>
        <begin position="74"/>
        <end position="83"/>
    </location>
</feature>
<gene>
    <name evidence="3" type="primary">LOC106807957</name>
</gene>
<accession>A0ABM1E197</accession>
<dbReference type="Proteomes" id="UP000695022">
    <property type="component" value="Unplaced"/>
</dbReference>
<feature type="compositionally biased region" description="Low complexity" evidence="1">
    <location>
        <begin position="84"/>
        <end position="127"/>
    </location>
</feature>
<sequence>MANFADFGNFNTFNSTVSAQQNAPVPVQTSQSFDMFAPPSGGSSAAPQQQQQAAQPAMGDKYAALAELDDVFGGSSTASGDSWSGTSPPAPATGATAHGWQPNNAPAATNAWNSGAGGANATWNNTAVPGNTATQWNSTAALPATSNPFSMTSTGTSQTNPFTGFGSPPGAAAGGFHAAAPQSAGGAPQHSGTGFAQFAPAGQPATGFAQSAQGGFSSGANQGFAGMQNGVAFGSQAYAPQQWGASVTSSWGAAPQAPSQSFTQPGMPAGGGQFNAFQATGGFGNVAPQQSQQFAGWGQQPTVTANPFMAAPGANKSNPFL</sequence>